<dbReference type="EC" id="5.4.4.2" evidence="3"/>
<evidence type="ECO:0000313" key="7">
    <source>
        <dbReference type="EMBL" id="QSO45996.1"/>
    </source>
</evidence>
<dbReference type="InterPro" id="IPR015890">
    <property type="entry name" value="Chorismate_C"/>
</dbReference>
<comment type="catalytic activity">
    <reaction evidence="1">
        <text>chorismate = isochorismate</text>
        <dbReference type="Rhea" id="RHEA:18985"/>
        <dbReference type="ChEBI" id="CHEBI:29748"/>
        <dbReference type="ChEBI" id="CHEBI:29780"/>
        <dbReference type="EC" id="5.4.4.2"/>
    </reaction>
</comment>
<evidence type="ECO:0000256" key="4">
    <source>
        <dbReference type="ARBA" id="ARBA00023235"/>
    </source>
</evidence>
<dbReference type="NCBIfam" id="TIGR00543">
    <property type="entry name" value="isochor_syn"/>
    <property type="match status" value="1"/>
</dbReference>
<dbReference type="SUPFAM" id="SSF56322">
    <property type="entry name" value="ADC synthase"/>
    <property type="match status" value="1"/>
</dbReference>
<dbReference type="Gene3D" id="3.60.120.10">
    <property type="entry name" value="Anthranilate synthase"/>
    <property type="match status" value="1"/>
</dbReference>
<comment type="similarity">
    <text evidence="2">Belongs to the isochorismate synthase family.</text>
</comment>
<protein>
    <recommendedName>
        <fullName evidence="3">isochorismate synthase</fullName>
        <ecNumber evidence="3">5.4.4.2</ecNumber>
    </recommendedName>
    <alternativeName>
        <fullName evidence="5">Isochorismate mutase</fullName>
    </alternativeName>
</protein>
<dbReference type="InterPro" id="IPR004561">
    <property type="entry name" value="IsoChor_synthase"/>
</dbReference>
<dbReference type="InterPro" id="IPR005801">
    <property type="entry name" value="ADC_synthase"/>
</dbReference>
<dbReference type="Proteomes" id="UP000663505">
    <property type="component" value="Chromosome"/>
</dbReference>
<evidence type="ECO:0000256" key="5">
    <source>
        <dbReference type="ARBA" id="ARBA00041564"/>
    </source>
</evidence>
<dbReference type="KEGG" id="afx:JZ786_15855"/>
<reference evidence="7 8" key="1">
    <citation type="submission" date="2021-02" db="EMBL/GenBank/DDBJ databases">
        <title>Alicyclobacillus curvatus sp. nov. and Alicyclobacillus mengziensis sp. nov., two acidophilic bacteria isolated from acid mine drainage.</title>
        <authorList>
            <person name="Huang Y."/>
        </authorList>
    </citation>
    <scope>NUCLEOTIDE SEQUENCE [LARGE SCALE GENOMIC DNA]</scope>
    <source>
        <strain evidence="7 8">S30H14</strain>
    </source>
</reference>
<name>A0A9X7VVR4_9BACL</name>
<dbReference type="RefSeq" id="WP_206655368.1">
    <property type="nucleotide sequence ID" value="NZ_CP071182.1"/>
</dbReference>
<evidence type="ECO:0000313" key="8">
    <source>
        <dbReference type="Proteomes" id="UP000663505"/>
    </source>
</evidence>
<dbReference type="GO" id="GO:0008909">
    <property type="term" value="F:isochorismate synthase activity"/>
    <property type="evidence" value="ECO:0007669"/>
    <property type="project" value="UniProtKB-EC"/>
</dbReference>
<evidence type="ECO:0000259" key="6">
    <source>
        <dbReference type="Pfam" id="PF00425"/>
    </source>
</evidence>
<keyword evidence="8" id="KW-1185">Reference proteome</keyword>
<evidence type="ECO:0000256" key="1">
    <source>
        <dbReference type="ARBA" id="ARBA00000799"/>
    </source>
</evidence>
<dbReference type="EMBL" id="CP071182">
    <property type="protein sequence ID" value="QSO45996.1"/>
    <property type="molecule type" value="Genomic_DNA"/>
</dbReference>
<dbReference type="AlphaFoldDB" id="A0A9X7VVR4"/>
<dbReference type="Pfam" id="PF00425">
    <property type="entry name" value="Chorismate_bind"/>
    <property type="match status" value="1"/>
</dbReference>
<evidence type="ECO:0000256" key="2">
    <source>
        <dbReference type="ARBA" id="ARBA00005297"/>
    </source>
</evidence>
<proteinExistence type="inferred from homology"/>
<keyword evidence="4 7" id="KW-0413">Isomerase</keyword>
<organism evidence="7 8">
    <name type="scientific">Alicyclobacillus mengziensis</name>
    <dbReference type="NCBI Taxonomy" id="2931921"/>
    <lineage>
        <taxon>Bacteria</taxon>
        <taxon>Bacillati</taxon>
        <taxon>Bacillota</taxon>
        <taxon>Bacilli</taxon>
        <taxon>Bacillales</taxon>
        <taxon>Alicyclobacillaceae</taxon>
        <taxon>Alicyclobacillus</taxon>
    </lineage>
</organism>
<dbReference type="PANTHER" id="PTHR42839">
    <property type="entry name" value="ISOCHORISMATE SYNTHASE ENTC"/>
    <property type="match status" value="1"/>
</dbReference>
<dbReference type="PANTHER" id="PTHR42839:SF2">
    <property type="entry name" value="ISOCHORISMATE SYNTHASE ENTC"/>
    <property type="match status" value="1"/>
</dbReference>
<gene>
    <name evidence="7" type="ORF">JZ786_15855</name>
</gene>
<accession>A0A9X7VVR4</accession>
<sequence length="530" mass="58802">MAERTMTMTKSWLQTMGFDEMRDAFVAVVDYGLAAVEKQSVSPESVLQVELCVPRALWADALLMAPELALNRFTDGIPRTYWRTPDDDGATLGIGSLLTVGTKGSSLPWQTVRDQLQAEQDGIPELVNVRARIVADGEEQRFVLRHPRIEAGDIRDLRWYGGAAFTGDERQAAWKDWPDAWFYVPQWDLVAKREEMFVRLRLLIGSNVPWRERRAELQSQFIAFFHRDMPTTAVYKPAQAIRGNETDKPYSEAAEAMHYQEAVAKTAADIRQGKYHKLVLARRMKLQAKSSYQPGLVVSQLARHYPDSFTFAISRGGTCFLGASPERLVRVSQHVANVDCLAGTTARGGSEAQDVQFAADLLSSQKNRLEHQVVLEWISAQLAEFSDDLLHPAEPQIRKLANVQHLHTPIKAHLVPGVTIFDLAERLHPTPAVAGTPRDTVVPLIREREQMDRGWYAGCVGVVNGYGDGELSVAIRSALITPSTALLYAGAGIMGDSDPLSEWEETNLKLHPIQEALATIDSASGEGGHL</sequence>
<feature type="domain" description="Chorismate-utilising enzyme C-terminal" evidence="6">
    <location>
        <begin position="258"/>
        <end position="509"/>
    </location>
</feature>
<evidence type="ECO:0000256" key="3">
    <source>
        <dbReference type="ARBA" id="ARBA00012824"/>
    </source>
</evidence>